<dbReference type="Proteomes" id="UP001057375">
    <property type="component" value="Unassembled WGS sequence"/>
</dbReference>
<feature type="transmembrane region" description="Helical" evidence="6">
    <location>
        <begin position="702"/>
        <end position="726"/>
    </location>
</feature>
<sequence>MQMHLTPPSSSIAIPKIQVIEDSSDSTSNSVVRRPSVSVYDEISEQSTASALIPKVDPTAQMTSINMPDIKKCTLLTGRPLNSARDRQTLKRTVEQNRVSFCARCKTVVSECEQKPLRFHPNNPRVFTHQLQYLIRAVNPHIALNQQLHKDQRALTQGRHELQAWLAKTFSDIKNMAQSAGRNTSHDVFFSDSIHEIEARFGSGEGAAFRFFRTIFTINIFTALLYIAFVFIPAFFTNSFPLLVTALVQSGIFSLVSPQGAILDTSSFYAAYRQSYTFPIRAHGLPLGSLAGKSYKMDLALVIVVYIMIIVAFLVCIYGIANSFKVDGFNSLIKLGRKKGIPLGRKEKKKQVRLDAGLSKIVLGGWDFRQTSPDGALSKHTQLNSQFQEQAKELRLCEMKLRGGKKYKIAKALRNFLGILLISGVTVGFTVAIIYLQQSAASDESWISPSIIPYVITLMNAVTPIIVRMIVANVELLEFNSTRMIHEVLFSLLIKLVNMFTVLVDLKTTLDGTDMSEENSVKYRFCSTNLIGSQLWQLIIVDMFVQMFISLGLPLLLVATGCLPKYPFRVSVLAVQIIYTYVLSSLGVVFSPGISIEIVLVNFVVFYIKKIEIMHFCRREDKPWGASSMNRFFSVLFSVVFLIMLIPMAYSLSVSTTCGPHAGVGYTQTLYDYMDIVSVGIPTKQLQDDGTIAETTLSLNGLFHFIVSPIILGIISLVFGVLFFIFKGFTSAYSLAIQDILAESDKLKQERKEFVQREKMLRRASQMVPK</sequence>
<keyword evidence="9" id="KW-1185">Reference proteome</keyword>
<feature type="transmembrane region" description="Helical" evidence="6">
    <location>
        <begin position="535"/>
        <end position="559"/>
    </location>
</feature>
<feature type="transmembrane region" description="Helical" evidence="6">
    <location>
        <begin position="566"/>
        <end position="583"/>
    </location>
</feature>
<evidence type="ECO:0000256" key="4">
    <source>
        <dbReference type="ARBA" id="ARBA00022989"/>
    </source>
</evidence>
<evidence type="ECO:0000259" key="7">
    <source>
        <dbReference type="Pfam" id="PF07810"/>
    </source>
</evidence>
<evidence type="ECO:0000256" key="2">
    <source>
        <dbReference type="ARBA" id="ARBA00006510"/>
    </source>
</evidence>
<dbReference type="PANTHER" id="PTHR23302:SF24">
    <property type="entry name" value="TMC DOMAIN-CONTAINING PROTEIN"/>
    <property type="match status" value="1"/>
</dbReference>
<keyword evidence="5 6" id="KW-0472">Membrane</keyword>
<feature type="transmembrane region" description="Helical" evidence="6">
    <location>
        <begin position="451"/>
        <end position="472"/>
    </location>
</feature>
<evidence type="ECO:0000256" key="3">
    <source>
        <dbReference type="ARBA" id="ARBA00022692"/>
    </source>
</evidence>
<evidence type="ECO:0000256" key="6">
    <source>
        <dbReference type="SAM" id="Phobius"/>
    </source>
</evidence>
<feature type="domain" description="TMC" evidence="7">
    <location>
        <begin position="526"/>
        <end position="627"/>
    </location>
</feature>
<feature type="transmembrane region" description="Helical" evidence="6">
    <location>
        <begin position="415"/>
        <end position="436"/>
    </location>
</feature>
<gene>
    <name evidence="8" type="ORF">ADUPG1_009157</name>
</gene>
<reference evidence="8" key="1">
    <citation type="submission" date="2022-03" db="EMBL/GenBank/DDBJ databases">
        <title>Draft genome sequence of Aduncisulcus paluster, a free-living microaerophilic Fornicata.</title>
        <authorList>
            <person name="Yuyama I."/>
            <person name="Kume K."/>
            <person name="Tamura T."/>
            <person name="Inagaki Y."/>
            <person name="Hashimoto T."/>
        </authorList>
    </citation>
    <scope>NUCLEOTIDE SEQUENCE</scope>
    <source>
        <strain evidence="8">NY0171</strain>
    </source>
</reference>
<proteinExistence type="inferred from homology"/>
<protein>
    <submittedName>
        <fullName evidence="8">Transmembrane channel-like protein like protein</fullName>
    </submittedName>
</protein>
<dbReference type="PANTHER" id="PTHR23302">
    <property type="entry name" value="TRANSMEMBRANE CHANNEL-RELATED"/>
    <property type="match status" value="1"/>
</dbReference>
<comment type="caution">
    <text evidence="8">The sequence shown here is derived from an EMBL/GenBank/DDBJ whole genome shotgun (WGS) entry which is preliminary data.</text>
</comment>
<accession>A0ABQ5KUK2</accession>
<organism evidence="8 9">
    <name type="scientific">Aduncisulcus paluster</name>
    <dbReference type="NCBI Taxonomy" id="2918883"/>
    <lineage>
        <taxon>Eukaryota</taxon>
        <taxon>Metamonada</taxon>
        <taxon>Carpediemonas-like organisms</taxon>
        <taxon>Aduncisulcus</taxon>
    </lineage>
</organism>
<comment type="subcellular location">
    <subcellularLocation>
        <location evidence="1">Membrane</location>
        <topology evidence="1">Multi-pass membrane protein</topology>
    </subcellularLocation>
</comment>
<keyword evidence="3 6" id="KW-0812">Transmembrane</keyword>
<feature type="transmembrane region" description="Helical" evidence="6">
    <location>
        <begin position="215"/>
        <end position="236"/>
    </location>
</feature>
<evidence type="ECO:0000256" key="5">
    <source>
        <dbReference type="ARBA" id="ARBA00023136"/>
    </source>
</evidence>
<dbReference type="InterPro" id="IPR012496">
    <property type="entry name" value="TMC_dom"/>
</dbReference>
<comment type="similarity">
    <text evidence="2">Belongs to the TMC family.</text>
</comment>
<evidence type="ECO:0000256" key="1">
    <source>
        <dbReference type="ARBA" id="ARBA00004141"/>
    </source>
</evidence>
<feature type="transmembrane region" description="Helical" evidence="6">
    <location>
        <begin position="299"/>
        <end position="321"/>
    </location>
</feature>
<name>A0ABQ5KUK2_9EUKA</name>
<dbReference type="EMBL" id="BQXS01011150">
    <property type="protein sequence ID" value="GKT36137.1"/>
    <property type="molecule type" value="Genomic_DNA"/>
</dbReference>
<dbReference type="InterPro" id="IPR038900">
    <property type="entry name" value="TMC"/>
</dbReference>
<dbReference type="Pfam" id="PF07810">
    <property type="entry name" value="TMC"/>
    <property type="match status" value="1"/>
</dbReference>
<evidence type="ECO:0000313" key="8">
    <source>
        <dbReference type="EMBL" id="GKT36137.1"/>
    </source>
</evidence>
<evidence type="ECO:0000313" key="9">
    <source>
        <dbReference type="Proteomes" id="UP001057375"/>
    </source>
</evidence>
<feature type="transmembrane region" description="Helical" evidence="6">
    <location>
        <begin position="629"/>
        <end position="650"/>
    </location>
</feature>
<feature type="transmembrane region" description="Helical" evidence="6">
    <location>
        <begin position="484"/>
        <end position="504"/>
    </location>
</feature>
<feature type="transmembrane region" description="Helical" evidence="6">
    <location>
        <begin position="589"/>
        <end position="608"/>
    </location>
</feature>
<keyword evidence="4 6" id="KW-1133">Transmembrane helix</keyword>